<keyword evidence="11" id="KW-1185">Reference proteome</keyword>
<comment type="catalytic activity">
    <reaction evidence="7 8">
        <text>D-arabinose 5-phosphate + phosphoenolpyruvate + H2O = 3-deoxy-alpha-D-manno-2-octulosonate-8-phosphate + phosphate</text>
        <dbReference type="Rhea" id="RHEA:14053"/>
        <dbReference type="ChEBI" id="CHEBI:15377"/>
        <dbReference type="ChEBI" id="CHEBI:43474"/>
        <dbReference type="ChEBI" id="CHEBI:57693"/>
        <dbReference type="ChEBI" id="CHEBI:58702"/>
        <dbReference type="ChEBI" id="CHEBI:85985"/>
        <dbReference type="EC" id="2.5.1.55"/>
    </reaction>
</comment>
<comment type="pathway">
    <text evidence="2">Bacterial outer membrane biogenesis; lipopolysaccharide biosynthesis.</text>
</comment>
<dbReference type="Proteomes" id="UP000254337">
    <property type="component" value="Chromosome"/>
</dbReference>
<evidence type="ECO:0000256" key="5">
    <source>
        <dbReference type="ARBA" id="ARBA00022490"/>
    </source>
</evidence>
<comment type="subcellular location">
    <subcellularLocation>
        <location evidence="1 8">Cytoplasm</location>
    </subcellularLocation>
</comment>
<keyword evidence="5 8" id="KW-0963">Cytoplasm</keyword>
<dbReference type="InterPro" id="IPR006218">
    <property type="entry name" value="DAHP1/KDSA"/>
</dbReference>
<dbReference type="UniPathway" id="UPA00357">
    <property type="reaction ID" value="UER00474"/>
</dbReference>
<evidence type="ECO:0000256" key="2">
    <source>
        <dbReference type="ARBA" id="ARBA00004756"/>
    </source>
</evidence>
<feature type="domain" description="DAHP synthetase I/KDSA" evidence="9">
    <location>
        <begin position="13"/>
        <end position="263"/>
    </location>
</feature>
<organism evidence="10 11">
    <name type="scientific">Megasphaera stantonii</name>
    <dbReference type="NCBI Taxonomy" id="2144175"/>
    <lineage>
        <taxon>Bacteria</taxon>
        <taxon>Bacillati</taxon>
        <taxon>Bacillota</taxon>
        <taxon>Negativicutes</taxon>
        <taxon>Veillonellales</taxon>
        <taxon>Veillonellaceae</taxon>
        <taxon>Megasphaera</taxon>
    </lineage>
</organism>
<dbReference type="NCBIfam" id="NF003543">
    <property type="entry name" value="PRK05198.1"/>
    <property type="match status" value="1"/>
</dbReference>
<name>A0A346B2R9_9FIRM</name>
<protein>
    <recommendedName>
        <fullName evidence="8">2-dehydro-3-deoxyphosphooctonate aldolase</fullName>
        <ecNumber evidence="8">2.5.1.55</ecNumber>
    </recommendedName>
    <alternativeName>
        <fullName evidence="8">3-deoxy-D-manno-octulosonic acid 8-phosphate synthase</fullName>
    </alternativeName>
    <alternativeName>
        <fullName evidence="8">KDO-8-phosphate synthase</fullName>
        <shortName evidence="8">KDO 8-P synthase</shortName>
        <shortName evidence="8">KDOPS</shortName>
    </alternativeName>
    <alternativeName>
        <fullName evidence="8">Phospho-2-dehydro-3-deoxyoctonate aldolase</fullName>
    </alternativeName>
</protein>
<keyword evidence="8" id="KW-0448">Lipopolysaccharide biosynthesis</keyword>
<evidence type="ECO:0000256" key="7">
    <source>
        <dbReference type="ARBA" id="ARBA00049112"/>
    </source>
</evidence>
<evidence type="ECO:0000256" key="3">
    <source>
        <dbReference type="ARBA" id="ARBA00004845"/>
    </source>
</evidence>
<sequence>MEQVKRVAVGNQTVGGDGKLFVMAGPCVLEETERVLNIGREMKRICESLGVTYIFKASFDKANRSSYTSFRGPGLTEGLRTLKYIKEELGVPVVSDVHSIEQVEPAAEVLDILQIPAFLCRQTDLLEAAAKTGKCVNVKKGQFMAPEDMKNVVDKITYMGNENIMLTERGFCLGYHNLVVDMRSFPIMRSFGYPVVFDATHSVQLPGGAGTKSAGLRQYIGNLARAAAGSGIDGVFMEVHDNPAEALCDGPNMLYLSQVEGVLRDMIAINDITRRSVSTAK</sequence>
<comment type="similarity">
    <text evidence="4 8">Belongs to the KdsA family.</text>
</comment>
<dbReference type="GO" id="GO:0008676">
    <property type="term" value="F:3-deoxy-8-phosphooctulonate synthase activity"/>
    <property type="evidence" value="ECO:0007669"/>
    <property type="project" value="UniProtKB-UniRule"/>
</dbReference>
<accession>A0A346B2R9</accession>
<evidence type="ECO:0000313" key="11">
    <source>
        <dbReference type="Proteomes" id="UP000254337"/>
    </source>
</evidence>
<dbReference type="HAMAP" id="MF_00056">
    <property type="entry name" value="KDO8P_synth"/>
    <property type="match status" value="1"/>
</dbReference>
<dbReference type="UniPathway" id="UPA00030"/>
<dbReference type="EC" id="2.5.1.55" evidence="8"/>
<dbReference type="GO" id="GO:0005737">
    <property type="term" value="C:cytoplasm"/>
    <property type="evidence" value="ECO:0007669"/>
    <property type="project" value="UniProtKB-SubCell"/>
</dbReference>
<proteinExistence type="inferred from homology"/>
<dbReference type="OrthoDB" id="9780456at2"/>
<dbReference type="GO" id="GO:0019294">
    <property type="term" value="P:keto-3-deoxy-D-manno-octulosonic acid biosynthetic process"/>
    <property type="evidence" value="ECO:0007669"/>
    <property type="project" value="UniProtKB-UniRule"/>
</dbReference>
<dbReference type="InterPro" id="IPR013785">
    <property type="entry name" value="Aldolase_TIM"/>
</dbReference>
<dbReference type="AlphaFoldDB" id="A0A346B2R9"/>
<dbReference type="RefSeq" id="WP_087477741.1">
    <property type="nucleotide sequence ID" value="NZ_CALYAU010000004.1"/>
</dbReference>
<evidence type="ECO:0000256" key="4">
    <source>
        <dbReference type="ARBA" id="ARBA00010499"/>
    </source>
</evidence>
<dbReference type="KEGG" id="meg:DKB62_09040"/>
<dbReference type="InterPro" id="IPR006269">
    <property type="entry name" value="KDO8P_synthase"/>
</dbReference>
<gene>
    <name evidence="8" type="primary">kdsA</name>
    <name evidence="10" type="ORF">DKB62_09040</name>
</gene>
<dbReference type="Pfam" id="PF00793">
    <property type="entry name" value="DAHP_synth_1"/>
    <property type="match status" value="1"/>
</dbReference>
<dbReference type="PANTHER" id="PTHR21057">
    <property type="entry name" value="PHOSPHO-2-DEHYDRO-3-DEOXYHEPTONATE ALDOLASE"/>
    <property type="match status" value="1"/>
</dbReference>
<evidence type="ECO:0000259" key="9">
    <source>
        <dbReference type="Pfam" id="PF00793"/>
    </source>
</evidence>
<evidence type="ECO:0000256" key="8">
    <source>
        <dbReference type="HAMAP-Rule" id="MF_00056"/>
    </source>
</evidence>
<reference evidence="10 11" key="1">
    <citation type="submission" date="2018-05" db="EMBL/GenBank/DDBJ databases">
        <title>Complete genome sequence of Megasphaera sp. AJH120T, isolated from the ceca of a chicken.</title>
        <authorList>
            <person name="Maki J."/>
            <person name="Looft T."/>
        </authorList>
    </citation>
    <scope>NUCLEOTIDE SEQUENCE [LARGE SCALE GENOMIC DNA]</scope>
    <source>
        <strain evidence="10 11">AJH120</strain>
    </source>
</reference>
<dbReference type="EMBL" id="CP029462">
    <property type="protein sequence ID" value="AXL22412.1"/>
    <property type="molecule type" value="Genomic_DNA"/>
</dbReference>
<keyword evidence="6 8" id="KW-0808">Transferase</keyword>
<dbReference type="SUPFAM" id="SSF51569">
    <property type="entry name" value="Aldolase"/>
    <property type="match status" value="1"/>
</dbReference>
<dbReference type="Gene3D" id="3.20.20.70">
    <property type="entry name" value="Aldolase class I"/>
    <property type="match status" value="1"/>
</dbReference>
<dbReference type="NCBIfam" id="TIGR01362">
    <property type="entry name" value="KDO8P_synth"/>
    <property type="match status" value="1"/>
</dbReference>
<evidence type="ECO:0000256" key="6">
    <source>
        <dbReference type="ARBA" id="ARBA00022679"/>
    </source>
</evidence>
<evidence type="ECO:0000256" key="1">
    <source>
        <dbReference type="ARBA" id="ARBA00004496"/>
    </source>
</evidence>
<comment type="pathway">
    <text evidence="3 8">Carbohydrate biosynthesis; 3-deoxy-D-manno-octulosonate biosynthesis; 3-deoxy-D-manno-octulosonate from D-ribulose 5-phosphate: step 2/3.</text>
</comment>
<evidence type="ECO:0000313" key="10">
    <source>
        <dbReference type="EMBL" id="AXL22412.1"/>
    </source>
</evidence>